<evidence type="ECO:0000256" key="1">
    <source>
        <dbReference type="ARBA" id="ARBA00023012"/>
    </source>
</evidence>
<dbReference type="InterPro" id="IPR008207">
    <property type="entry name" value="Sig_transdc_His_kin_Hpt_dom"/>
</dbReference>
<dbReference type="Gene3D" id="1.20.120.160">
    <property type="entry name" value="HPT domain"/>
    <property type="match status" value="1"/>
</dbReference>
<accession>A0ABT8BG49</accession>
<keyword evidence="1" id="KW-0902">Two-component regulatory system</keyword>
<sequence>MPPIDHDYLAAQTGGDAALARELLTLLAEQCRHLLSGIADPDRSLSDRADLAHTLKGSALGVGAGAVARESGALEEAFRAGRAADPMPLAKAVAETLQAIARD</sequence>
<comment type="caution">
    <text evidence="3">The sequence shown here is derived from an EMBL/GenBank/DDBJ whole genome shotgun (WGS) entry which is preliminary data.</text>
</comment>
<feature type="domain" description="HPt" evidence="2">
    <location>
        <begin position="22"/>
        <end position="101"/>
    </location>
</feature>
<evidence type="ECO:0000259" key="2">
    <source>
        <dbReference type="Pfam" id="PF01627"/>
    </source>
</evidence>
<evidence type="ECO:0000313" key="3">
    <source>
        <dbReference type="EMBL" id="MDN3590351.1"/>
    </source>
</evidence>
<dbReference type="SUPFAM" id="SSF47226">
    <property type="entry name" value="Histidine-containing phosphotransfer domain, HPT domain"/>
    <property type="match status" value="1"/>
</dbReference>
<gene>
    <name evidence="3" type="ORF">QWZ12_06950</name>
</gene>
<evidence type="ECO:0000313" key="4">
    <source>
        <dbReference type="Proteomes" id="UP001224644"/>
    </source>
</evidence>
<dbReference type="InterPro" id="IPR036641">
    <property type="entry name" value="HPT_dom_sf"/>
</dbReference>
<protein>
    <submittedName>
        <fullName evidence="3">Hpt domain-containing protein</fullName>
    </submittedName>
</protein>
<name>A0ABT8BG49_9HYPH</name>
<reference evidence="4" key="1">
    <citation type="journal article" date="2019" name="Int. J. Syst. Evol. Microbiol.">
        <title>The Global Catalogue of Microorganisms (GCM) 10K type strain sequencing project: providing services to taxonomists for standard genome sequencing and annotation.</title>
        <authorList>
            <consortium name="The Broad Institute Genomics Platform"/>
            <consortium name="The Broad Institute Genome Sequencing Center for Infectious Disease"/>
            <person name="Wu L."/>
            <person name="Ma J."/>
        </authorList>
    </citation>
    <scope>NUCLEOTIDE SEQUENCE [LARGE SCALE GENOMIC DNA]</scope>
    <source>
        <strain evidence="4">CECT 7069</strain>
    </source>
</reference>
<proteinExistence type="predicted"/>
<organism evidence="3 4">
    <name type="scientific">Methylobacterium adhaesivum</name>
    <dbReference type="NCBI Taxonomy" id="333297"/>
    <lineage>
        <taxon>Bacteria</taxon>
        <taxon>Pseudomonadati</taxon>
        <taxon>Pseudomonadota</taxon>
        <taxon>Alphaproteobacteria</taxon>
        <taxon>Hyphomicrobiales</taxon>
        <taxon>Methylobacteriaceae</taxon>
        <taxon>Methylobacterium</taxon>
    </lineage>
</organism>
<keyword evidence="4" id="KW-1185">Reference proteome</keyword>
<dbReference type="Pfam" id="PF01627">
    <property type="entry name" value="Hpt"/>
    <property type="match status" value="1"/>
</dbReference>
<dbReference type="Proteomes" id="UP001224644">
    <property type="component" value="Unassembled WGS sequence"/>
</dbReference>
<dbReference type="EMBL" id="JAUFPX010000004">
    <property type="protein sequence ID" value="MDN3590351.1"/>
    <property type="molecule type" value="Genomic_DNA"/>
</dbReference>